<dbReference type="InterPro" id="IPR010829">
    <property type="entry name" value="Cerato-platanin"/>
</dbReference>
<feature type="chain" id="PRO_5001815618" evidence="4">
    <location>
        <begin position="19"/>
        <end position="140"/>
    </location>
</feature>
<protein>
    <submittedName>
        <fullName evidence="5">Protein SnodProt1-like protein</fullName>
    </submittedName>
</protein>
<keyword evidence="4" id="KW-0732">Signal</keyword>
<feature type="signal peptide" evidence="4">
    <location>
        <begin position="1"/>
        <end position="18"/>
    </location>
</feature>
<sequence>MQLSSILSIFSLAALAPAATVSYDPAYDDPARSLTEVACSNGDNGLITRFGWRTLAEVANFPRIGGAVAVGGWNSPSCGTCWRLEWRGNVVNVLAVDHDGAGYNIGLAAMNSLTNNRAVELGRVEAVATQANVSACGINT</sequence>
<dbReference type="AlphaFoldDB" id="A0A086T978"/>
<name>A0A086T978_HAPC1</name>
<evidence type="ECO:0000256" key="4">
    <source>
        <dbReference type="SAM" id="SignalP"/>
    </source>
</evidence>
<dbReference type="STRING" id="857340.A0A086T978"/>
<evidence type="ECO:0000313" key="5">
    <source>
        <dbReference type="EMBL" id="KFH45910.1"/>
    </source>
</evidence>
<proteinExistence type="inferred from homology"/>
<dbReference type="Pfam" id="PF07249">
    <property type="entry name" value="Cerato-platanin"/>
    <property type="match status" value="1"/>
</dbReference>
<accession>A0A086T978</accession>
<dbReference type="InterPro" id="IPR036908">
    <property type="entry name" value="RlpA-like_sf"/>
</dbReference>
<keyword evidence="6" id="KW-1185">Reference proteome</keyword>
<dbReference type="Gene3D" id="2.40.40.10">
    <property type="entry name" value="RlpA-like domain"/>
    <property type="match status" value="1"/>
</dbReference>
<reference evidence="6" key="1">
    <citation type="journal article" date="2014" name="Genome Announc.">
        <title>Genome sequence and annotation of Acremonium chrysogenum, producer of the beta-lactam antibiotic cephalosporin C.</title>
        <authorList>
            <person name="Terfehr D."/>
            <person name="Dahlmann T.A."/>
            <person name="Specht T."/>
            <person name="Zadra I."/>
            <person name="Kuernsteiner H."/>
            <person name="Kueck U."/>
        </authorList>
    </citation>
    <scope>NUCLEOTIDE SEQUENCE [LARGE SCALE GENOMIC DNA]</scope>
    <source>
        <strain evidence="6">ATCC 11550 / CBS 779.69 / DSM 880 / IAM 14645 / JCM 23072 / IMI 49137</strain>
    </source>
</reference>
<evidence type="ECO:0000313" key="6">
    <source>
        <dbReference type="Proteomes" id="UP000029964"/>
    </source>
</evidence>
<dbReference type="CDD" id="cd22778">
    <property type="entry name" value="DPBB_CEPL-like"/>
    <property type="match status" value="1"/>
</dbReference>
<evidence type="ECO:0000256" key="1">
    <source>
        <dbReference type="ARBA" id="ARBA00004613"/>
    </source>
</evidence>
<organism evidence="5 6">
    <name type="scientific">Hapsidospora chrysogenum (strain ATCC 11550 / CBS 779.69 / DSM 880 / IAM 14645 / JCM 23072 / IMI 49137)</name>
    <name type="common">Acremonium chrysogenum</name>
    <dbReference type="NCBI Taxonomy" id="857340"/>
    <lineage>
        <taxon>Eukaryota</taxon>
        <taxon>Fungi</taxon>
        <taxon>Dikarya</taxon>
        <taxon>Ascomycota</taxon>
        <taxon>Pezizomycotina</taxon>
        <taxon>Sordariomycetes</taxon>
        <taxon>Hypocreomycetidae</taxon>
        <taxon>Hypocreales</taxon>
        <taxon>Bionectriaceae</taxon>
        <taxon>Hapsidospora</taxon>
    </lineage>
</organism>
<gene>
    <name evidence="5" type="ORF">ACRE_032790</name>
</gene>
<comment type="similarity">
    <text evidence="2">Belongs to the cerato-platanin family.</text>
</comment>
<dbReference type="SUPFAM" id="SSF50685">
    <property type="entry name" value="Barwin-like endoglucanases"/>
    <property type="match status" value="1"/>
</dbReference>
<dbReference type="GO" id="GO:0005576">
    <property type="term" value="C:extracellular region"/>
    <property type="evidence" value="ECO:0007669"/>
    <property type="project" value="UniProtKB-SubCell"/>
</dbReference>
<comment type="subcellular location">
    <subcellularLocation>
        <location evidence="1">Secreted</location>
    </subcellularLocation>
</comment>
<dbReference type="EMBL" id="JPKY01000025">
    <property type="protein sequence ID" value="KFH45910.1"/>
    <property type="molecule type" value="Genomic_DNA"/>
</dbReference>
<evidence type="ECO:0000256" key="3">
    <source>
        <dbReference type="ARBA" id="ARBA00022525"/>
    </source>
</evidence>
<keyword evidence="3" id="KW-0964">Secreted</keyword>
<dbReference type="OrthoDB" id="4898945at2759"/>
<comment type="caution">
    <text evidence="5">The sequence shown here is derived from an EMBL/GenBank/DDBJ whole genome shotgun (WGS) entry which is preliminary data.</text>
</comment>
<dbReference type="HOGENOM" id="CLU_111635_0_0_1"/>
<dbReference type="Proteomes" id="UP000029964">
    <property type="component" value="Unassembled WGS sequence"/>
</dbReference>
<evidence type="ECO:0000256" key="2">
    <source>
        <dbReference type="ARBA" id="ARBA00010421"/>
    </source>
</evidence>